<dbReference type="EMBL" id="ML975158">
    <property type="protein sequence ID" value="KAF1812257.1"/>
    <property type="molecule type" value="Genomic_DNA"/>
</dbReference>
<keyword evidence="3" id="KW-0539">Nucleus</keyword>
<feature type="region of interest" description="Disordered" evidence="5">
    <location>
        <begin position="1019"/>
        <end position="1038"/>
    </location>
</feature>
<feature type="compositionally biased region" description="Basic and acidic residues" evidence="5">
    <location>
        <begin position="1157"/>
        <end position="1167"/>
    </location>
</feature>
<feature type="compositionally biased region" description="Basic and acidic residues" evidence="5">
    <location>
        <begin position="418"/>
        <end position="439"/>
    </location>
</feature>
<feature type="compositionally biased region" description="Basic and acidic residues" evidence="5">
    <location>
        <begin position="138"/>
        <end position="152"/>
    </location>
</feature>
<feature type="compositionally biased region" description="Basic and acidic residues" evidence="5">
    <location>
        <begin position="13"/>
        <end position="24"/>
    </location>
</feature>
<feature type="compositionally biased region" description="Basic and acidic residues" evidence="5">
    <location>
        <begin position="498"/>
        <end position="523"/>
    </location>
</feature>
<evidence type="ECO:0000256" key="5">
    <source>
        <dbReference type="SAM" id="MobiDB-lite"/>
    </source>
</evidence>
<comment type="subcellular location">
    <subcellularLocation>
        <location evidence="1">Nucleus</location>
    </subcellularLocation>
</comment>
<feature type="region of interest" description="Disordered" evidence="5">
    <location>
        <begin position="890"/>
        <end position="934"/>
    </location>
</feature>
<dbReference type="Proteomes" id="UP000504638">
    <property type="component" value="Unplaced"/>
</dbReference>
<feature type="compositionally biased region" description="Polar residues" evidence="5">
    <location>
        <begin position="477"/>
        <end position="487"/>
    </location>
</feature>
<feature type="compositionally biased region" description="Basic and acidic residues" evidence="5">
    <location>
        <begin position="891"/>
        <end position="901"/>
    </location>
</feature>
<reference evidence="9" key="3">
    <citation type="submission" date="2025-04" db="UniProtKB">
        <authorList>
            <consortium name="RefSeq"/>
        </authorList>
    </citation>
    <scope>IDENTIFICATION</scope>
    <source>
        <strain evidence="9">CBS 781.70</strain>
    </source>
</reference>
<feature type="domain" description="DNA replication checkpoint mediator MRC1" evidence="6">
    <location>
        <begin position="900"/>
        <end position="1036"/>
    </location>
</feature>
<name>A0A6G1G2B9_9PEZI</name>
<dbReference type="GO" id="GO:0007095">
    <property type="term" value="P:mitotic G2 DNA damage checkpoint signaling"/>
    <property type="evidence" value="ECO:0007669"/>
    <property type="project" value="TreeGrafter"/>
</dbReference>
<dbReference type="InterPro" id="IPR024146">
    <property type="entry name" value="Claspin"/>
</dbReference>
<evidence type="ECO:0000313" key="9">
    <source>
        <dbReference type="RefSeq" id="XP_033533888.1"/>
    </source>
</evidence>
<gene>
    <name evidence="7 9" type="ORF">P152DRAFT_473969</name>
</gene>
<dbReference type="InterPro" id="IPR018564">
    <property type="entry name" value="Repl_chkpnt_MRC1_dom"/>
</dbReference>
<feature type="compositionally biased region" description="Basic and acidic residues" evidence="5">
    <location>
        <begin position="1260"/>
        <end position="1270"/>
    </location>
</feature>
<protein>
    <recommendedName>
        <fullName evidence="6">DNA replication checkpoint mediator MRC1 domain-containing protein</fullName>
    </recommendedName>
</protein>
<dbReference type="PANTHER" id="PTHR14396">
    <property type="entry name" value="CLASPIN"/>
    <property type="match status" value="1"/>
</dbReference>
<feature type="compositionally biased region" description="Polar residues" evidence="5">
    <location>
        <begin position="159"/>
        <end position="170"/>
    </location>
</feature>
<reference evidence="9" key="2">
    <citation type="submission" date="2020-04" db="EMBL/GenBank/DDBJ databases">
        <authorList>
            <consortium name="NCBI Genome Project"/>
        </authorList>
    </citation>
    <scope>NUCLEOTIDE SEQUENCE</scope>
    <source>
        <strain evidence="9">CBS 781.70</strain>
    </source>
</reference>
<accession>A0A6G1G2B9</accession>
<feature type="compositionally biased region" description="Basic and acidic residues" evidence="5">
    <location>
        <begin position="1029"/>
        <end position="1038"/>
    </location>
</feature>
<feature type="region of interest" description="Disordered" evidence="5">
    <location>
        <begin position="338"/>
        <end position="601"/>
    </location>
</feature>
<feature type="compositionally biased region" description="Acidic residues" evidence="5">
    <location>
        <begin position="560"/>
        <end position="569"/>
    </location>
</feature>
<dbReference type="PANTHER" id="PTHR14396:SF10">
    <property type="entry name" value="CLASPIN"/>
    <property type="match status" value="1"/>
</dbReference>
<feature type="region of interest" description="Disordered" evidence="5">
    <location>
        <begin position="1"/>
        <end position="221"/>
    </location>
</feature>
<feature type="compositionally biased region" description="Low complexity" evidence="5">
    <location>
        <begin position="570"/>
        <end position="589"/>
    </location>
</feature>
<organism evidence="7">
    <name type="scientific">Eremomyces bilateralis CBS 781.70</name>
    <dbReference type="NCBI Taxonomy" id="1392243"/>
    <lineage>
        <taxon>Eukaryota</taxon>
        <taxon>Fungi</taxon>
        <taxon>Dikarya</taxon>
        <taxon>Ascomycota</taxon>
        <taxon>Pezizomycotina</taxon>
        <taxon>Dothideomycetes</taxon>
        <taxon>Dothideomycetes incertae sedis</taxon>
        <taxon>Eremomycetales</taxon>
        <taxon>Eremomycetaceae</taxon>
        <taxon>Eremomyces</taxon>
    </lineage>
</organism>
<dbReference type="RefSeq" id="XP_033533888.1">
    <property type="nucleotide sequence ID" value="XM_033681286.1"/>
</dbReference>
<feature type="compositionally biased region" description="Polar residues" evidence="5">
    <location>
        <begin position="705"/>
        <end position="717"/>
    </location>
</feature>
<feature type="compositionally biased region" description="Polar residues" evidence="5">
    <location>
        <begin position="1182"/>
        <end position="1209"/>
    </location>
</feature>
<dbReference type="OrthoDB" id="2130597at2759"/>
<dbReference type="GO" id="GO:0005634">
    <property type="term" value="C:nucleus"/>
    <property type="evidence" value="ECO:0007669"/>
    <property type="project" value="UniProtKB-SubCell"/>
</dbReference>
<evidence type="ECO:0000259" key="6">
    <source>
        <dbReference type="Pfam" id="PF09444"/>
    </source>
</evidence>
<feature type="region of interest" description="Disordered" evidence="5">
    <location>
        <begin position="982"/>
        <end position="1005"/>
    </location>
</feature>
<evidence type="ECO:0000256" key="2">
    <source>
        <dbReference type="ARBA" id="ARBA00022553"/>
    </source>
</evidence>
<feature type="compositionally biased region" description="Polar residues" evidence="5">
    <location>
        <begin position="185"/>
        <end position="204"/>
    </location>
</feature>
<feature type="compositionally biased region" description="Basic and acidic residues" evidence="5">
    <location>
        <begin position="102"/>
        <end position="112"/>
    </location>
</feature>
<feature type="compositionally biased region" description="Polar residues" evidence="5">
    <location>
        <begin position="1075"/>
        <end position="1084"/>
    </location>
</feature>
<evidence type="ECO:0000256" key="4">
    <source>
        <dbReference type="SAM" id="Coils"/>
    </source>
</evidence>
<evidence type="ECO:0000256" key="3">
    <source>
        <dbReference type="ARBA" id="ARBA00023242"/>
    </source>
</evidence>
<feature type="coiled-coil region" evidence="4">
    <location>
        <begin position="282"/>
        <end position="331"/>
    </location>
</feature>
<dbReference type="Pfam" id="PF09444">
    <property type="entry name" value="MRC1"/>
    <property type="match status" value="1"/>
</dbReference>
<feature type="compositionally biased region" description="Polar residues" evidence="5">
    <location>
        <begin position="25"/>
        <end position="34"/>
    </location>
</feature>
<feature type="compositionally biased region" description="Acidic residues" evidence="5">
    <location>
        <begin position="397"/>
        <end position="407"/>
    </location>
</feature>
<keyword evidence="2" id="KW-0597">Phosphoprotein</keyword>
<feature type="compositionally biased region" description="Low complexity" evidence="5">
    <location>
        <begin position="1220"/>
        <end position="1250"/>
    </location>
</feature>
<feature type="compositionally biased region" description="Polar residues" evidence="5">
    <location>
        <begin position="767"/>
        <end position="778"/>
    </location>
</feature>
<sequence length="1303" mass="143336">MADSRPTRKASKKALEEMARETQRLTRSTQLTHQARTKKRFPVADLLKRFNYRSGAQELTSPAENDEPSPEADQPFSDQEHRGADVETPPTSPAAAPVSSHRAKDSQHDEPPKLPFDPLYDESDDELPTLNEALARASENKPVNESKADSRPSDGLGTTKFTSLSRNNKSVGRKFTFSRAADKAQTGSSLLQRQPHSDLQSSTARAHKRIMDRSSLAHDTLSDSDDDLEIIRPHRSHLPIFDDIPSAKATEPDSLRVLRTLAHIHSPSKSKRSPIHMTASELQTSLQRRAKAQAENERQERIEALKAKGIVVQTDEEREKEQLELDNLLEKARRDAATLAKKEKVHRKPGEDELPSSDEDDEFEASAEEDEDLELSGSEDDDASDADESIAGILVDNEADDSDEDSQADGFIFASHIKSHESNTIEGMKNDAHEMREEYGSNLVTGKLQSCAPHQTDKSCTSNLHTQTHEGEGGSVLPSSAETSRLSTGMPRPFLSHTRTDDGKVSEEDLDRTTRSERTHDFEVGEEDSGRISCSKTGQSKHCDPHHPSRLSRKRRIILDDDDMEDSDLVSDSKIPLPAHSHAHSPAASDLEQPHSTNQEDSLAAAFGISDTATDSLPGLTQLFAGTMADSSQEEAPQGNADDLQEDSLDFLRAIPSTLPSFDNLVFGSQNHATQHMQPDHSQSHPTRSQPLDLGITQLASQEPSQFLSQSNMSDFPNPTPDAGFQFSHSPIGAPPLPHSTISTVPVQDPESPVQRRGRLQRREHLSNSPSTQVNSESKSLDDVLEVPGENGLGSQSPTTAAGPLRMIHFSSRRSSRSDGSGRVPVHRSGRNPGEKPPIGRRAADATRQRSHHEVVFSDEDENDEGIVGLAGNEEVEHLDAFKILKKRSVKRAEQSFDKKKSGAKNMVDEQAEESEDEYAGLGGASDDDSTGEVDEEMQKMIDESHIDVNERELAALYAGKARADEEKLLQKLYKDINTGGLRRKRDGLDLSDSEDEAVEQRRRKQRDFAKMRKALLEDENIQTIASNPKREAFLRTLEDHDEDLGTFTVTEEPADMALDSQTQDSQDFQDHPGANSTRLQSPTDHAAGDKVNSLKRSRDSNDEQETRPPPALRRTANPIRKPTTIADIRENVSFLIGEDDSQTIIPYSQESESETEESHTFTRVDTDSSSQSYRDRYSAHRATTSASNTSHKSAFVTSSQTDRSTTFKPPTLLRRVTARTNSTDSGSGTGVTTRVSTSGGSSESSVRIGGTKKANIHHQAREAERRAAIEKATSSGSVVMKKKKTAQKKSGLGALLGGNGFE</sequence>
<evidence type="ECO:0000313" key="8">
    <source>
        <dbReference type="Proteomes" id="UP000504638"/>
    </source>
</evidence>
<dbReference type="GeneID" id="54421856"/>
<evidence type="ECO:0000313" key="7">
    <source>
        <dbReference type="EMBL" id="KAF1812257.1"/>
    </source>
</evidence>
<keyword evidence="4" id="KW-0175">Coiled coil</keyword>
<feature type="compositionally biased region" description="Acidic residues" evidence="5">
    <location>
        <begin position="910"/>
        <end position="919"/>
    </location>
</feature>
<proteinExistence type="predicted"/>
<feature type="compositionally biased region" description="Acidic residues" evidence="5">
    <location>
        <begin position="352"/>
        <end position="388"/>
    </location>
</feature>
<feature type="compositionally biased region" description="Basic and acidic residues" evidence="5">
    <location>
        <begin position="1097"/>
        <end position="1107"/>
    </location>
</feature>
<feature type="region of interest" description="Disordered" evidence="5">
    <location>
        <begin position="705"/>
        <end position="864"/>
    </location>
</feature>
<keyword evidence="8" id="KW-1185">Reference proteome</keyword>
<feature type="region of interest" description="Disordered" evidence="5">
    <location>
        <begin position="1045"/>
        <end position="1303"/>
    </location>
</feature>
<evidence type="ECO:0000256" key="1">
    <source>
        <dbReference type="ARBA" id="ARBA00004123"/>
    </source>
</evidence>
<feature type="compositionally biased region" description="Basic and acidic residues" evidence="5">
    <location>
        <begin position="842"/>
        <end position="856"/>
    </location>
</feature>
<dbReference type="GO" id="GO:0033314">
    <property type="term" value="P:mitotic DNA replication checkpoint signaling"/>
    <property type="evidence" value="ECO:0007669"/>
    <property type="project" value="TreeGrafter"/>
</dbReference>
<dbReference type="GO" id="GO:0010997">
    <property type="term" value="F:anaphase-promoting complex binding"/>
    <property type="evidence" value="ECO:0007669"/>
    <property type="project" value="TreeGrafter"/>
</dbReference>
<reference evidence="7 9" key="1">
    <citation type="submission" date="2020-01" db="EMBL/GenBank/DDBJ databases">
        <authorList>
            <consortium name="DOE Joint Genome Institute"/>
            <person name="Haridas S."/>
            <person name="Albert R."/>
            <person name="Binder M."/>
            <person name="Bloem J."/>
            <person name="Labutti K."/>
            <person name="Salamov A."/>
            <person name="Andreopoulos B."/>
            <person name="Baker S.E."/>
            <person name="Barry K."/>
            <person name="Bills G."/>
            <person name="Bluhm B.H."/>
            <person name="Cannon C."/>
            <person name="Castanera R."/>
            <person name="Culley D.E."/>
            <person name="Daum C."/>
            <person name="Ezra D."/>
            <person name="Gonzalez J.B."/>
            <person name="Henrissat B."/>
            <person name="Kuo A."/>
            <person name="Liang C."/>
            <person name="Lipzen A."/>
            <person name="Lutzoni F."/>
            <person name="Magnuson J."/>
            <person name="Mondo S."/>
            <person name="Nolan M."/>
            <person name="Ohm R."/>
            <person name="Pangilinan J."/>
            <person name="Park H.-J."/>
            <person name="Ramirez L."/>
            <person name="Alfaro M."/>
            <person name="Sun H."/>
            <person name="Tritt A."/>
            <person name="Yoshinaga Y."/>
            <person name="Zwiers L.-H."/>
            <person name="Turgeon B.G."/>
            <person name="Goodwin S.B."/>
            <person name="Spatafora J.W."/>
            <person name="Crous P.W."/>
            <person name="Grigoriev I.V."/>
        </authorList>
    </citation>
    <scope>NUCLEOTIDE SEQUENCE</scope>
    <source>
        <strain evidence="7 9">CBS 781.70</strain>
    </source>
</reference>
<feature type="region of interest" description="Disordered" evidence="5">
    <location>
        <begin position="624"/>
        <end position="649"/>
    </location>
</feature>